<reference evidence="2" key="1">
    <citation type="submission" date="2019-03" db="EMBL/GenBank/DDBJ databases">
        <authorList>
            <person name="Hao L."/>
        </authorList>
    </citation>
    <scope>NUCLEOTIDE SEQUENCE</scope>
</reference>
<dbReference type="GO" id="GO:0016491">
    <property type="term" value="F:oxidoreductase activity"/>
    <property type="evidence" value="ECO:0007669"/>
    <property type="project" value="InterPro"/>
</dbReference>
<accession>A0A485M5E3</accession>
<protein>
    <submittedName>
        <fullName evidence="2">Beta-lactamase domain protein</fullName>
    </submittedName>
</protein>
<dbReference type="GO" id="GO:0046872">
    <property type="term" value="F:metal ion binding"/>
    <property type="evidence" value="ECO:0007669"/>
    <property type="project" value="InterPro"/>
</dbReference>
<dbReference type="SMART" id="SM00849">
    <property type="entry name" value="Lactamase_B"/>
    <property type="match status" value="1"/>
</dbReference>
<evidence type="ECO:0000259" key="1">
    <source>
        <dbReference type="PROSITE" id="PS50902"/>
    </source>
</evidence>
<dbReference type="Gene3D" id="3.40.50.360">
    <property type="match status" value="1"/>
</dbReference>
<organism evidence="2">
    <name type="scientific">anaerobic digester metagenome</name>
    <dbReference type="NCBI Taxonomy" id="1263854"/>
    <lineage>
        <taxon>unclassified sequences</taxon>
        <taxon>metagenomes</taxon>
        <taxon>ecological metagenomes</taxon>
    </lineage>
</organism>
<dbReference type="SUPFAM" id="SSF52218">
    <property type="entry name" value="Flavoproteins"/>
    <property type="match status" value="1"/>
</dbReference>
<dbReference type="InterPro" id="IPR045761">
    <property type="entry name" value="ODP_dom"/>
</dbReference>
<dbReference type="AlphaFoldDB" id="A0A485M5E3"/>
<dbReference type="InterPro" id="IPR036866">
    <property type="entry name" value="RibonucZ/Hydroxyglut_hydro"/>
</dbReference>
<dbReference type="EMBL" id="CAADRM010000141">
    <property type="protein sequence ID" value="VFU17879.1"/>
    <property type="molecule type" value="Genomic_DNA"/>
</dbReference>
<dbReference type="PANTHER" id="PTHR43717">
    <property type="entry name" value="ANAEROBIC NITRIC OXIDE REDUCTASE FLAVORUBREDOXIN"/>
    <property type="match status" value="1"/>
</dbReference>
<dbReference type="Pfam" id="PF00258">
    <property type="entry name" value="Flavodoxin_1"/>
    <property type="match status" value="1"/>
</dbReference>
<dbReference type="InterPro" id="IPR008254">
    <property type="entry name" value="Flavodoxin/NO_synth"/>
</dbReference>
<dbReference type="SUPFAM" id="SSF56281">
    <property type="entry name" value="Metallo-hydrolase/oxidoreductase"/>
    <property type="match status" value="1"/>
</dbReference>
<sequence length="398" mass="44310">MHNPIPITGDIHWIGVNDRETDLFEAQWPLPEGVSYNSYLIRAGKTALIDTVKKTHLTQFLKKLKGLVAGGREKVDYLIINHMEPDHSGAVPVLKQLFPEMTIVGNKKTLELVKDFYGIEVGTMTIADGDVLDLGGHALRFILTPMVHWPETMMTYDETSRVLFSGDAFGSFKTLDGGLFDDEINIARYDDEILRYFSNIVGKYSPMVQKAMARLQGIDIGVVASTHGPVWRKAPNYILDRYDLWSRYIAEPGVVVAYASMYGSTLEMAEAVSRGLSLAGVKEIRMHDVARTHPSYIIRDAWRYKGIVLGSCTYEIGLFPAMRGLVELLEEKGLKNRCLGIFGSFGWTGGAVRNLKSFVEKSAWSLVEPVVEVKCAPDEHQLEECVALGRNMAGAISD</sequence>
<evidence type="ECO:0000313" key="2">
    <source>
        <dbReference type="EMBL" id="VFU17879.1"/>
    </source>
</evidence>
<name>A0A485M5E3_9ZZZZ</name>
<dbReference type="CDD" id="cd07709">
    <property type="entry name" value="flavodiiron_proteins_MBL-fold"/>
    <property type="match status" value="1"/>
</dbReference>
<feature type="domain" description="Flavodoxin-like" evidence="1">
    <location>
        <begin position="254"/>
        <end position="393"/>
    </location>
</feature>
<dbReference type="PIRSF" id="PIRSF005243">
    <property type="entry name" value="ROO"/>
    <property type="match status" value="1"/>
</dbReference>
<dbReference type="PANTHER" id="PTHR43717:SF1">
    <property type="entry name" value="ANAEROBIC NITRIC OXIDE REDUCTASE FLAVORUBREDOXIN"/>
    <property type="match status" value="1"/>
</dbReference>
<gene>
    <name evidence="2" type="ORF">SCFA_740001</name>
</gene>
<dbReference type="GO" id="GO:0010181">
    <property type="term" value="F:FMN binding"/>
    <property type="evidence" value="ECO:0007669"/>
    <property type="project" value="InterPro"/>
</dbReference>
<dbReference type="Pfam" id="PF19583">
    <property type="entry name" value="ODP"/>
    <property type="match status" value="1"/>
</dbReference>
<dbReference type="InterPro" id="IPR016440">
    <property type="entry name" value="Rubredoxin-O_OxRdtase"/>
</dbReference>
<dbReference type="Gene3D" id="3.60.15.10">
    <property type="entry name" value="Ribonuclease Z/Hydroxyacylglutathione hydrolase-like"/>
    <property type="match status" value="1"/>
</dbReference>
<dbReference type="InterPro" id="IPR029039">
    <property type="entry name" value="Flavoprotein-like_sf"/>
</dbReference>
<dbReference type="GO" id="GO:0009055">
    <property type="term" value="F:electron transfer activity"/>
    <property type="evidence" value="ECO:0007669"/>
    <property type="project" value="InterPro"/>
</dbReference>
<proteinExistence type="predicted"/>
<dbReference type="PROSITE" id="PS50902">
    <property type="entry name" value="FLAVODOXIN_LIKE"/>
    <property type="match status" value="1"/>
</dbReference>
<dbReference type="InterPro" id="IPR001279">
    <property type="entry name" value="Metallo-B-lactamas"/>
</dbReference>